<organism evidence="12 13">
    <name type="scientific">Pseudoxanthomonas composti</name>
    <dbReference type="NCBI Taxonomy" id="2137479"/>
    <lineage>
        <taxon>Bacteria</taxon>
        <taxon>Pseudomonadati</taxon>
        <taxon>Pseudomonadota</taxon>
        <taxon>Gammaproteobacteria</taxon>
        <taxon>Lysobacterales</taxon>
        <taxon>Lysobacteraceae</taxon>
        <taxon>Pseudoxanthomonas</taxon>
    </lineage>
</organism>
<dbReference type="Gene3D" id="1.10.460.10">
    <property type="entry name" value="Topoisomerase I, domain 2"/>
    <property type="match status" value="1"/>
</dbReference>
<evidence type="ECO:0000256" key="2">
    <source>
        <dbReference type="ARBA" id="ARBA00009446"/>
    </source>
</evidence>
<feature type="domain" description="Topo IA-type catalytic" evidence="11">
    <location>
        <begin position="133"/>
        <end position="573"/>
    </location>
</feature>
<evidence type="ECO:0000256" key="8">
    <source>
        <dbReference type="HAMAP-Rule" id="MF_00952"/>
    </source>
</evidence>
<dbReference type="PROSITE" id="PS52039">
    <property type="entry name" value="TOPO_IA_2"/>
    <property type="match status" value="1"/>
</dbReference>
<keyword evidence="4" id="KW-0460">Magnesium</keyword>
<evidence type="ECO:0000256" key="9">
    <source>
        <dbReference type="SAM" id="MobiDB-lite"/>
    </source>
</evidence>
<evidence type="ECO:0000313" key="12">
    <source>
        <dbReference type="EMBL" id="RXR01979.1"/>
    </source>
</evidence>
<feature type="site" description="Interaction with DNA" evidence="8">
    <location>
        <position position="33"/>
    </location>
</feature>
<feature type="region of interest" description="Disordered" evidence="9">
    <location>
        <begin position="253"/>
        <end position="272"/>
    </location>
</feature>
<feature type="site" description="Interaction with DNA" evidence="8">
    <location>
        <position position="147"/>
    </location>
</feature>
<dbReference type="Proteomes" id="UP000289784">
    <property type="component" value="Unassembled WGS sequence"/>
</dbReference>
<feature type="region of interest" description="Disordered" evidence="9">
    <location>
        <begin position="433"/>
        <end position="456"/>
    </location>
</feature>
<dbReference type="PANTHER" id="PTHR42785">
    <property type="entry name" value="DNA TOPOISOMERASE, TYPE IA, CORE"/>
    <property type="match status" value="1"/>
</dbReference>
<feature type="site" description="Interaction with DNA" evidence="8">
    <location>
        <position position="505"/>
    </location>
</feature>
<feature type="active site" description="O-(5'-phospho-DNA)-tyrosine intermediate" evidence="8">
    <location>
        <position position="308"/>
    </location>
</feature>
<feature type="site" description="Interaction with DNA" evidence="8">
    <location>
        <position position="143"/>
    </location>
</feature>
<dbReference type="RefSeq" id="WP_129472068.1">
    <property type="nucleotide sequence ID" value="NZ_SAWZ01000009.1"/>
</dbReference>
<feature type="region of interest" description="Interaction with DNA" evidence="8">
    <location>
        <begin position="167"/>
        <end position="172"/>
    </location>
</feature>
<dbReference type="CDD" id="cd00186">
    <property type="entry name" value="TOP1Ac"/>
    <property type="match status" value="1"/>
</dbReference>
<dbReference type="SUPFAM" id="SSF56712">
    <property type="entry name" value="Prokaryotic type I DNA topoisomerase"/>
    <property type="match status" value="1"/>
</dbReference>
<dbReference type="GO" id="GO:0003917">
    <property type="term" value="F:DNA topoisomerase type I (single strand cut, ATP-independent) activity"/>
    <property type="evidence" value="ECO:0007669"/>
    <property type="project" value="UniProtKB-UniRule"/>
</dbReference>
<name>A0A4Q1JS83_9GAMM</name>
<keyword evidence="3" id="KW-0479">Metal-binding</keyword>
<evidence type="ECO:0000256" key="3">
    <source>
        <dbReference type="ARBA" id="ARBA00022723"/>
    </source>
</evidence>
<dbReference type="InterPro" id="IPR028612">
    <property type="entry name" value="Topoisom_1_IA"/>
</dbReference>
<dbReference type="SMART" id="SM00493">
    <property type="entry name" value="TOPRIM"/>
    <property type="match status" value="1"/>
</dbReference>
<dbReference type="InterPro" id="IPR023406">
    <property type="entry name" value="Topo_IA_AS"/>
</dbReference>
<feature type="site" description="Interaction with DNA" evidence="8">
    <location>
        <position position="144"/>
    </location>
</feature>
<dbReference type="InterPro" id="IPR013497">
    <property type="entry name" value="Topo_IA_cen"/>
</dbReference>
<sequence>MPKHLLIVESPAKAKTINKYLGKDFTVLASYGHVRDLIPKEGAVDPDNGFAMRYDLIDKNEKHVDAIAKAAKTADDIYLATDPDREGEAISWHIAEILKERNLVKDKPMHRVVFTEITPRAIKEAMTKPRSIAADLVDAQQARRALDYLVGFNLSPVLWRKVQRGLSAGRVQSPALRMIVEREEEIEAFVAREYWSIAAECAHPSQHFSAKLVKLDGQKFEQFTVTDGDTAEAARLRIQQAAAGALHVTDVASKERKRRPAPPFTTSTLQQEASRKLGFTTRKTMQVAQKLYEGVAIGDEGTVGLISYMRTDSVNLSQDALDEIRDVIARDYGTASLPDKPNTYQTKSKNAQEAHEAVRPTSALRTPSQVSKYLSDDERRLYELIWKRAVACQMIPATLNTVSVELAAGAEHAFRASGTTVVVPGFLAVYEEGKDSKSAEDEDEGRKLPKMAPGDRVPLDRISAEQHFTQPPPRFTEAALVKALEEYGIGRPSTYASIIQTLIFRKYVEMEGRSFRPSDVGRAVSKFLSGHFTQYVDYDFTAKLEDELDAVSRGEEEWLPLMARFWGPFNQLVEEKKESVDRAEASGARELGTDPKTGKPVSVRLGRFGPYAAIGSTAEDAEEKPKFASLRPGQSMHTISLEEALELFLMPRALGQDNGEDVSVGIGRFGPFAKRGSTYASLKKEDDPYTIDLARAVFLIEEKEEIARNRIIKEFDGSDIQVLNGRFGPYISDGKLNGKIPKDREPASLSLDEVVKLLEETGKPVRKGFGAKKAAAKKVAKEPSAKKPAAKKAAVKKTAATKAPAKKAAVKKAAKKTVVKKAG</sequence>
<dbReference type="AlphaFoldDB" id="A0A4Q1JS83"/>
<dbReference type="OrthoDB" id="9804262at2"/>
<evidence type="ECO:0000259" key="10">
    <source>
        <dbReference type="PROSITE" id="PS50880"/>
    </source>
</evidence>
<reference evidence="12 13" key="1">
    <citation type="submission" date="2019-01" db="EMBL/GenBank/DDBJ databases">
        <title>Pseudoxanthomonas composti sp. nov., isolated from compost.</title>
        <authorList>
            <person name="Yang G."/>
        </authorList>
    </citation>
    <scope>NUCLEOTIDE SEQUENCE [LARGE SCALE GENOMIC DNA]</scope>
    <source>
        <strain evidence="12 13">GSS15</strain>
    </source>
</reference>
<evidence type="ECO:0000313" key="13">
    <source>
        <dbReference type="Proteomes" id="UP000289784"/>
    </source>
</evidence>
<dbReference type="SMART" id="SM00437">
    <property type="entry name" value="TOP1Ac"/>
    <property type="match status" value="1"/>
</dbReference>
<gene>
    <name evidence="8" type="primary">topA</name>
    <name evidence="12" type="ORF">EPA99_15050</name>
</gene>
<dbReference type="Pfam" id="PF13368">
    <property type="entry name" value="Toprim_C_rpt"/>
    <property type="match status" value="3"/>
</dbReference>
<dbReference type="InterPro" id="IPR013825">
    <property type="entry name" value="Topo_IA_cen_sub2"/>
</dbReference>
<dbReference type="InterPro" id="IPR013826">
    <property type="entry name" value="Topo_IA_cen_sub3"/>
</dbReference>
<dbReference type="HAMAP" id="MF_00952">
    <property type="entry name" value="Topoisom_1_prok"/>
    <property type="match status" value="1"/>
</dbReference>
<dbReference type="Pfam" id="PF01131">
    <property type="entry name" value="Topoisom_bac"/>
    <property type="match status" value="1"/>
</dbReference>
<comment type="similarity">
    <text evidence="2 8">Belongs to the type IA topoisomerase family.</text>
</comment>
<evidence type="ECO:0000256" key="4">
    <source>
        <dbReference type="ARBA" id="ARBA00022842"/>
    </source>
</evidence>
<feature type="site" description="Interaction with DNA" evidence="8">
    <location>
        <position position="159"/>
    </location>
</feature>
<comment type="caution">
    <text evidence="12">The sequence shown here is derived from an EMBL/GenBank/DDBJ whole genome shotgun (WGS) entry which is preliminary data.</text>
</comment>
<dbReference type="InterPro" id="IPR013824">
    <property type="entry name" value="Topo_IA_cen_sub1"/>
</dbReference>
<evidence type="ECO:0000256" key="7">
    <source>
        <dbReference type="ARBA" id="ARBA00023235"/>
    </source>
</evidence>
<dbReference type="NCBIfam" id="TIGR01051">
    <property type="entry name" value="topA_bact"/>
    <property type="match status" value="1"/>
</dbReference>
<keyword evidence="13" id="KW-1185">Reference proteome</keyword>
<dbReference type="PROSITE" id="PS50880">
    <property type="entry name" value="TOPRIM"/>
    <property type="match status" value="1"/>
</dbReference>
<keyword evidence="7 8" id="KW-0413">Isomerase</keyword>
<dbReference type="InterPro" id="IPR003602">
    <property type="entry name" value="Topo_IA_DNA-bd_dom"/>
</dbReference>
<dbReference type="EC" id="5.6.2.1" evidence="8"/>
<dbReference type="InterPro" id="IPR034149">
    <property type="entry name" value="TOPRIM_TopoI"/>
</dbReference>
<dbReference type="GO" id="GO:0003677">
    <property type="term" value="F:DNA binding"/>
    <property type="evidence" value="ECO:0007669"/>
    <property type="project" value="UniProtKB-KW"/>
</dbReference>
<dbReference type="InterPro" id="IPR025589">
    <property type="entry name" value="Toprim_C_rpt"/>
</dbReference>
<dbReference type="InterPro" id="IPR006171">
    <property type="entry name" value="TOPRIM_dom"/>
</dbReference>
<proteinExistence type="inferred from homology"/>
<dbReference type="SMART" id="SM00436">
    <property type="entry name" value="TOP1Bc"/>
    <property type="match status" value="1"/>
</dbReference>
<dbReference type="InterPro" id="IPR005733">
    <property type="entry name" value="TopoI_bac-type"/>
</dbReference>
<evidence type="ECO:0000256" key="5">
    <source>
        <dbReference type="ARBA" id="ARBA00023029"/>
    </source>
</evidence>
<feature type="region of interest" description="Disordered" evidence="9">
    <location>
        <begin position="335"/>
        <end position="362"/>
    </location>
</feature>
<dbReference type="EMBL" id="SAWZ01000009">
    <property type="protein sequence ID" value="RXR01979.1"/>
    <property type="molecule type" value="Genomic_DNA"/>
</dbReference>
<dbReference type="PANTHER" id="PTHR42785:SF1">
    <property type="entry name" value="DNA TOPOISOMERASE"/>
    <property type="match status" value="1"/>
</dbReference>
<feature type="site" description="Interaction with DNA" evidence="8">
    <location>
        <position position="310"/>
    </location>
</feature>
<comment type="subunit">
    <text evidence="8">Monomer.</text>
</comment>
<comment type="function">
    <text evidence="8">Releases the supercoiling and torsional tension of DNA, which is introduced during the DNA replication and transcription, by transiently cleaving and rejoining one strand of the DNA duplex. Introduces a single-strand break via transesterification at a target site in duplex DNA. The scissile phosphodiester is attacked by the catalytic tyrosine of the enzyme, resulting in the formation of a DNA-(5'-phosphotyrosyl)-enzyme intermediate and the expulsion of a 3'-OH DNA strand. The free DNA strand then undergoes passage around the unbroken strand, thus removing DNA supercoils. Finally, in the religation step, the DNA 3'-OH attacks the covalent intermediate to expel the active-site tyrosine and restore the DNA phosphodiester backbone.</text>
</comment>
<dbReference type="PROSITE" id="PS00396">
    <property type="entry name" value="TOPO_IA_1"/>
    <property type="match status" value="1"/>
</dbReference>
<dbReference type="NCBIfam" id="NF006451">
    <property type="entry name" value="PRK08780.1"/>
    <property type="match status" value="1"/>
</dbReference>
<dbReference type="InterPro" id="IPR023405">
    <property type="entry name" value="Topo_IA_core_domain"/>
</dbReference>
<dbReference type="GO" id="GO:0006265">
    <property type="term" value="P:DNA topological change"/>
    <property type="evidence" value="ECO:0007669"/>
    <property type="project" value="UniProtKB-UniRule"/>
</dbReference>
<feature type="domain" description="Toprim" evidence="10">
    <location>
        <begin position="3"/>
        <end position="113"/>
    </location>
</feature>
<keyword evidence="5 8" id="KW-0799">Topoisomerase</keyword>
<keyword evidence="6 8" id="KW-0238">DNA-binding</keyword>
<dbReference type="Gene3D" id="2.70.20.10">
    <property type="entry name" value="Topoisomerase I, domain 3"/>
    <property type="match status" value="1"/>
</dbReference>
<evidence type="ECO:0000256" key="6">
    <source>
        <dbReference type="ARBA" id="ARBA00023125"/>
    </source>
</evidence>
<dbReference type="PRINTS" id="PR00417">
    <property type="entry name" value="PRTPISMRASEI"/>
</dbReference>
<dbReference type="Pfam" id="PF01751">
    <property type="entry name" value="Toprim"/>
    <property type="match status" value="1"/>
</dbReference>
<comment type="caution">
    <text evidence="8">Lacks conserved residue(s) required for the propagation of feature annotation.</text>
</comment>
<dbReference type="Gene3D" id="1.10.290.10">
    <property type="entry name" value="Topoisomerase I, domain 4"/>
    <property type="match status" value="1"/>
</dbReference>
<dbReference type="InterPro" id="IPR003601">
    <property type="entry name" value="Topo_IA_2"/>
</dbReference>
<feature type="compositionally biased region" description="Basic and acidic residues" evidence="9">
    <location>
        <begin position="433"/>
        <end position="447"/>
    </location>
</feature>
<dbReference type="CDD" id="cd03363">
    <property type="entry name" value="TOPRIM_TopoIA_TopoI"/>
    <property type="match status" value="1"/>
</dbReference>
<evidence type="ECO:0000256" key="1">
    <source>
        <dbReference type="ARBA" id="ARBA00000213"/>
    </source>
</evidence>
<evidence type="ECO:0000259" key="11">
    <source>
        <dbReference type="PROSITE" id="PS52039"/>
    </source>
</evidence>
<accession>A0A4Q1JS83</accession>
<dbReference type="InterPro" id="IPR000380">
    <property type="entry name" value="Topo_IA"/>
</dbReference>
<dbReference type="Gene3D" id="3.40.50.140">
    <property type="match status" value="1"/>
</dbReference>
<protein>
    <recommendedName>
        <fullName evidence="8">DNA topoisomerase 1</fullName>
        <ecNumber evidence="8">5.6.2.1</ecNumber>
    </recommendedName>
    <alternativeName>
        <fullName evidence="8">DNA topoisomerase I</fullName>
    </alternativeName>
</protein>
<comment type="catalytic activity">
    <reaction evidence="1 8">
        <text>ATP-independent breakage of single-stranded DNA, followed by passage and rejoining.</text>
        <dbReference type="EC" id="5.6.2.1"/>
    </reaction>
</comment>
<dbReference type="GO" id="GO:0046872">
    <property type="term" value="F:metal ion binding"/>
    <property type="evidence" value="ECO:0007669"/>
    <property type="project" value="UniProtKB-KW"/>
</dbReference>